<feature type="compositionally biased region" description="Low complexity" evidence="1">
    <location>
        <begin position="38"/>
        <end position="56"/>
    </location>
</feature>
<gene>
    <name evidence="2" type="ORF">CC78DRAFT_277900</name>
</gene>
<evidence type="ECO:0000313" key="3">
    <source>
        <dbReference type="Proteomes" id="UP000800093"/>
    </source>
</evidence>
<feature type="compositionally biased region" description="Low complexity" evidence="1">
    <location>
        <begin position="9"/>
        <end position="22"/>
    </location>
</feature>
<evidence type="ECO:0000313" key="2">
    <source>
        <dbReference type="EMBL" id="KAF2269362.1"/>
    </source>
</evidence>
<proteinExistence type="predicted"/>
<organism evidence="2 3">
    <name type="scientific">Lojkania enalia</name>
    <dbReference type="NCBI Taxonomy" id="147567"/>
    <lineage>
        <taxon>Eukaryota</taxon>
        <taxon>Fungi</taxon>
        <taxon>Dikarya</taxon>
        <taxon>Ascomycota</taxon>
        <taxon>Pezizomycotina</taxon>
        <taxon>Dothideomycetes</taxon>
        <taxon>Pleosporomycetidae</taxon>
        <taxon>Pleosporales</taxon>
        <taxon>Pleosporales incertae sedis</taxon>
        <taxon>Lojkania</taxon>
    </lineage>
</organism>
<dbReference type="Proteomes" id="UP000800093">
    <property type="component" value="Unassembled WGS sequence"/>
</dbReference>
<dbReference type="OrthoDB" id="3935170at2759"/>
<name>A0A9P4TP17_9PLEO</name>
<protein>
    <submittedName>
        <fullName evidence="2">Uncharacterized protein</fullName>
    </submittedName>
</protein>
<feature type="region of interest" description="Disordered" evidence="1">
    <location>
        <begin position="1"/>
        <end position="64"/>
    </location>
</feature>
<comment type="caution">
    <text evidence="2">The sequence shown here is derived from an EMBL/GenBank/DDBJ whole genome shotgun (WGS) entry which is preliminary data.</text>
</comment>
<sequence length="116" mass="12203">MPSLPFSPSPSSSPKSSPTTPSIVLYPASGIQDRSGISFSSNSKAGTSSSSSSSSSSKKELYKSSDNMASAYRTRYAQYLAATFNMSFEAALAEADVQLAPRRSSDVSEAEALRQS</sequence>
<reference evidence="3" key="1">
    <citation type="journal article" date="2020" name="Stud. Mycol.">
        <title>101 Dothideomycetes genomes: A test case for predicting lifestyles and emergence of pathogens.</title>
        <authorList>
            <person name="Haridas S."/>
            <person name="Albert R."/>
            <person name="Binder M."/>
            <person name="Bloem J."/>
            <person name="LaButti K."/>
            <person name="Salamov A."/>
            <person name="Andreopoulos B."/>
            <person name="Baker S."/>
            <person name="Barry K."/>
            <person name="Bills G."/>
            <person name="Bluhm B."/>
            <person name="Cannon C."/>
            <person name="Castanera R."/>
            <person name="Culley D."/>
            <person name="Daum C."/>
            <person name="Ezra D."/>
            <person name="Gonzalez J."/>
            <person name="Henrissat B."/>
            <person name="Kuo A."/>
            <person name="Liang C."/>
            <person name="Lipzen A."/>
            <person name="Lutzoni F."/>
            <person name="Magnuson J."/>
            <person name="Mondo S."/>
            <person name="Nolan M."/>
            <person name="Ohm R."/>
            <person name="Pangilinan J."/>
            <person name="Park H.-J."/>
            <person name="Ramirez L."/>
            <person name="Alfaro M."/>
            <person name="Sun H."/>
            <person name="Tritt A."/>
            <person name="Yoshinaga Y."/>
            <person name="Zwiers L.-H."/>
            <person name="Turgeon B."/>
            <person name="Goodwin S."/>
            <person name="Spatafora J."/>
            <person name="Crous P."/>
            <person name="Grigoriev I."/>
        </authorList>
    </citation>
    <scope>NUCLEOTIDE SEQUENCE [LARGE SCALE GENOMIC DNA]</scope>
    <source>
        <strain evidence="3">CBS 304.66</strain>
    </source>
</reference>
<evidence type="ECO:0000256" key="1">
    <source>
        <dbReference type="SAM" id="MobiDB-lite"/>
    </source>
</evidence>
<dbReference type="AlphaFoldDB" id="A0A9P4TP17"/>
<keyword evidence="3" id="KW-1185">Reference proteome</keyword>
<dbReference type="EMBL" id="ML986582">
    <property type="protein sequence ID" value="KAF2269362.1"/>
    <property type="molecule type" value="Genomic_DNA"/>
</dbReference>
<accession>A0A9P4TP17</accession>